<evidence type="ECO:0000256" key="1">
    <source>
        <dbReference type="SAM" id="MobiDB-lite"/>
    </source>
</evidence>
<dbReference type="PATRIC" id="fig|1317118.6.peg.1631"/>
<dbReference type="Proteomes" id="UP000019063">
    <property type="component" value="Unassembled WGS sequence"/>
</dbReference>
<accession>W4HM99</accession>
<gene>
    <name evidence="3" type="ORF">ATO8_07861</name>
</gene>
<sequence length="246" mass="25128">MRSFYLLPTAALVLAQACAPAIPDSGATVGFDRYDDNRRAQVDAQLEGTTNPGTGRLDSSPSVSESTLDSGSNGGGGDDDIAAMAAAAIDGGGSNTRSSGMYPEVAGPAPGGTVSNSAGISSENDFDAVSSERSIEEDAALVAQNTANYQQIAPEPLPQRPGGSSANVVQYALSTTNSVGQPQYSRGAFSSKAKEARNCAAYSSDDLAQEDFLSSGGPERDRKGLDADGDGFACGWSPAPFRRARG</sequence>
<feature type="chain" id="PRO_5004841994" description="Excalibur calcium-binding domain-containing protein" evidence="2">
    <location>
        <begin position="22"/>
        <end position="246"/>
    </location>
</feature>
<evidence type="ECO:0000313" key="3">
    <source>
        <dbReference type="EMBL" id="ETW13110.1"/>
    </source>
</evidence>
<dbReference type="RefSeq" id="WP_043843558.1">
    <property type="nucleotide sequence ID" value="NZ_AQQW01000004.1"/>
</dbReference>
<dbReference type="PROSITE" id="PS51257">
    <property type="entry name" value="PROKAR_LIPOPROTEIN"/>
    <property type="match status" value="1"/>
</dbReference>
<evidence type="ECO:0008006" key="5">
    <source>
        <dbReference type="Google" id="ProtNLM"/>
    </source>
</evidence>
<evidence type="ECO:0000313" key="4">
    <source>
        <dbReference type="Proteomes" id="UP000019063"/>
    </source>
</evidence>
<proteinExistence type="predicted"/>
<dbReference type="EMBL" id="AQQW01000004">
    <property type="protein sequence ID" value="ETW13110.1"/>
    <property type="molecule type" value="Genomic_DNA"/>
</dbReference>
<feature type="signal peptide" evidence="2">
    <location>
        <begin position="1"/>
        <end position="21"/>
    </location>
</feature>
<feature type="region of interest" description="Disordered" evidence="1">
    <location>
        <begin position="45"/>
        <end position="79"/>
    </location>
</feature>
<dbReference type="STRING" id="1379903.ATO8_07861"/>
<dbReference type="AlphaFoldDB" id="W4HM99"/>
<name>W4HM99_9RHOB</name>
<keyword evidence="2" id="KW-0732">Signal</keyword>
<feature type="region of interest" description="Disordered" evidence="1">
    <location>
        <begin position="207"/>
        <end position="246"/>
    </location>
</feature>
<reference evidence="3 4" key="1">
    <citation type="journal article" date="2014" name="Antonie Van Leeuwenhoek">
        <title>Roseivivax atlanticus sp. nov., isolated from surface seawater of the Atlantic Ocean.</title>
        <authorList>
            <person name="Li G."/>
            <person name="Lai Q."/>
            <person name="Liu X."/>
            <person name="Sun F."/>
            <person name="Shao Z."/>
        </authorList>
    </citation>
    <scope>NUCLEOTIDE SEQUENCE [LARGE SCALE GENOMIC DNA]</scope>
    <source>
        <strain evidence="3 4">22II-s10s</strain>
    </source>
</reference>
<protein>
    <recommendedName>
        <fullName evidence="5">Excalibur calcium-binding domain-containing protein</fullName>
    </recommendedName>
</protein>
<feature type="compositionally biased region" description="Polar residues" evidence="1">
    <location>
        <begin position="47"/>
        <end position="71"/>
    </location>
</feature>
<keyword evidence="4" id="KW-1185">Reference proteome</keyword>
<organism evidence="3 4">
    <name type="scientific">Roseivivax marinus</name>
    <dbReference type="NCBI Taxonomy" id="1379903"/>
    <lineage>
        <taxon>Bacteria</taxon>
        <taxon>Pseudomonadati</taxon>
        <taxon>Pseudomonadota</taxon>
        <taxon>Alphaproteobacteria</taxon>
        <taxon>Rhodobacterales</taxon>
        <taxon>Roseobacteraceae</taxon>
        <taxon>Roseivivax</taxon>
    </lineage>
</organism>
<evidence type="ECO:0000256" key="2">
    <source>
        <dbReference type="SAM" id="SignalP"/>
    </source>
</evidence>
<dbReference type="eggNOG" id="ENOG5031QJH">
    <property type="taxonomic scope" value="Bacteria"/>
</dbReference>
<comment type="caution">
    <text evidence="3">The sequence shown here is derived from an EMBL/GenBank/DDBJ whole genome shotgun (WGS) entry which is preliminary data.</text>
</comment>